<dbReference type="CDD" id="cd00063">
    <property type="entry name" value="FN3"/>
    <property type="match status" value="4"/>
</dbReference>
<dbReference type="SMART" id="SM00409">
    <property type="entry name" value="IG"/>
    <property type="match status" value="4"/>
</dbReference>
<protein>
    <submittedName>
        <fullName evidence="6">Titin</fullName>
    </submittedName>
</protein>
<comment type="caution">
    <text evidence="6">The sequence shown here is derived from an EMBL/GenBank/DDBJ whole genome shotgun (WGS) entry which is preliminary data.</text>
</comment>
<keyword evidence="3" id="KW-0393">Immunoglobulin domain</keyword>
<dbReference type="EMBL" id="BMAW01020412">
    <property type="protein sequence ID" value="GFT67977.1"/>
    <property type="molecule type" value="Genomic_DNA"/>
</dbReference>
<dbReference type="InterPro" id="IPR036179">
    <property type="entry name" value="Ig-like_dom_sf"/>
</dbReference>
<dbReference type="InterPro" id="IPR003598">
    <property type="entry name" value="Ig_sub2"/>
</dbReference>
<dbReference type="InterPro" id="IPR003599">
    <property type="entry name" value="Ig_sub"/>
</dbReference>
<evidence type="ECO:0000313" key="6">
    <source>
        <dbReference type="EMBL" id="GFT67977.1"/>
    </source>
</evidence>
<dbReference type="GO" id="GO:0030017">
    <property type="term" value="C:sarcomere"/>
    <property type="evidence" value="ECO:0007669"/>
    <property type="project" value="UniProtKB-ARBA"/>
</dbReference>
<evidence type="ECO:0000256" key="2">
    <source>
        <dbReference type="ARBA" id="ARBA00023157"/>
    </source>
</evidence>
<feature type="domain" description="Fibronectin type-III" evidence="5">
    <location>
        <begin position="401"/>
        <end position="495"/>
    </location>
</feature>
<proteinExistence type="predicted"/>
<evidence type="ECO:0000256" key="3">
    <source>
        <dbReference type="ARBA" id="ARBA00023319"/>
    </source>
</evidence>
<dbReference type="FunFam" id="2.60.40.10:FF:000031">
    <property type="entry name" value="Myosin-binding protein C, slow type"/>
    <property type="match status" value="1"/>
</dbReference>
<dbReference type="FunFam" id="2.60.40.10:FF:000032">
    <property type="entry name" value="palladin isoform X1"/>
    <property type="match status" value="1"/>
</dbReference>
<dbReference type="SUPFAM" id="SSF49265">
    <property type="entry name" value="Fibronectin type III"/>
    <property type="match status" value="3"/>
</dbReference>
<feature type="domain" description="Ig-like" evidence="4">
    <location>
        <begin position="1194"/>
        <end position="1283"/>
    </location>
</feature>
<dbReference type="Pfam" id="PF07679">
    <property type="entry name" value="I-set"/>
    <property type="match status" value="4"/>
</dbReference>
<dbReference type="PROSITE" id="PS50835">
    <property type="entry name" value="IG_LIKE"/>
    <property type="match status" value="4"/>
</dbReference>
<feature type="domain" description="Fibronectin type-III" evidence="5">
    <location>
        <begin position="1362"/>
        <end position="1453"/>
    </location>
</feature>
<organism evidence="6 7">
    <name type="scientific">Nephila pilipes</name>
    <name type="common">Giant wood spider</name>
    <name type="synonym">Nephila maculata</name>
    <dbReference type="NCBI Taxonomy" id="299642"/>
    <lineage>
        <taxon>Eukaryota</taxon>
        <taxon>Metazoa</taxon>
        <taxon>Ecdysozoa</taxon>
        <taxon>Arthropoda</taxon>
        <taxon>Chelicerata</taxon>
        <taxon>Arachnida</taxon>
        <taxon>Araneae</taxon>
        <taxon>Araneomorphae</taxon>
        <taxon>Entelegynae</taxon>
        <taxon>Araneoidea</taxon>
        <taxon>Nephilidae</taxon>
        <taxon>Nephila</taxon>
    </lineage>
</organism>
<dbReference type="Proteomes" id="UP000887013">
    <property type="component" value="Unassembled WGS sequence"/>
</dbReference>
<dbReference type="SMART" id="SM00408">
    <property type="entry name" value="IGc2"/>
    <property type="match status" value="4"/>
</dbReference>
<dbReference type="GO" id="GO:0009653">
    <property type="term" value="P:anatomical structure morphogenesis"/>
    <property type="evidence" value="ECO:0007669"/>
    <property type="project" value="UniProtKB-ARBA"/>
</dbReference>
<evidence type="ECO:0000256" key="1">
    <source>
        <dbReference type="ARBA" id="ARBA00022737"/>
    </source>
</evidence>
<accession>A0A8X6U0P6</accession>
<evidence type="ECO:0000259" key="5">
    <source>
        <dbReference type="PROSITE" id="PS50853"/>
    </source>
</evidence>
<dbReference type="PROSITE" id="PS50853">
    <property type="entry name" value="FN3"/>
    <property type="match status" value="4"/>
</dbReference>
<dbReference type="PANTHER" id="PTHR14340:SF9">
    <property type="entry name" value="FIBRONECTIN TYPE-III DOMAIN-CONTAINING PROTEIN"/>
    <property type="match status" value="1"/>
</dbReference>
<feature type="domain" description="Ig-like" evidence="4">
    <location>
        <begin position="303"/>
        <end position="396"/>
    </location>
</feature>
<dbReference type="GO" id="GO:0030154">
    <property type="term" value="P:cell differentiation"/>
    <property type="evidence" value="ECO:0007669"/>
    <property type="project" value="UniProtKB-ARBA"/>
</dbReference>
<dbReference type="PANTHER" id="PTHR14340">
    <property type="entry name" value="MICROFIBRIL-ASSOCIATED GLYCOPROTEIN 3"/>
    <property type="match status" value="1"/>
</dbReference>
<dbReference type="InterPro" id="IPR036116">
    <property type="entry name" value="FN3_sf"/>
</dbReference>
<reference evidence="6" key="1">
    <citation type="submission" date="2020-08" db="EMBL/GenBank/DDBJ databases">
        <title>Multicomponent nature underlies the extraordinary mechanical properties of spider dragline silk.</title>
        <authorList>
            <person name="Kono N."/>
            <person name="Nakamura H."/>
            <person name="Mori M."/>
            <person name="Yoshida Y."/>
            <person name="Ohtoshi R."/>
            <person name="Malay A.D."/>
            <person name="Moran D.A.P."/>
            <person name="Tomita M."/>
            <person name="Numata K."/>
            <person name="Arakawa K."/>
        </authorList>
    </citation>
    <scope>NUCLEOTIDE SEQUENCE</scope>
</reference>
<gene>
    <name evidence="6" type="primary">Ttn</name>
    <name evidence="6" type="ORF">NPIL_385601</name>
</gene>
<dbReference type="SMART" id="SM00060">
    <property type="entry name" value="FN3"/>
    <property type="match status" value="4"/>
</dbReference>
<dbReference type="OrthoDB" id="6434638at2759"/>
<feature type="domain" description="Ig-like" evidence="4">
    <location>
        <begin position="208"/>
        <end position="298"/>
    </location>
</feature>
<sequence>MVSEPSRPEGPLVFSDVDASSVHLSWKPPLDDNGGVILGYLIEAKDVLHMDVRKTYVWSEGTECTVQDLETSHIYQFRVYAQNEAGRSEGLLNKSLVRIKAKSKKPPKPSKPIVEIYGDDSVVLKWTVPESSENLNYVIERYEPKNDLWMQCNREMVTTTSHMVTNLSRDKEYKFRVSSENATGVSLPSEPTELVKWKAVEEEFGEPPSIIVSLKDCFVKSNDSALFSCEYKGTPPIHVKWTKDEIRIREGLCSVTQTDDSGKSELLLKEVDSDDDDCVVQCSAQNSFGMVTSEAAIRIFSLPKLGYPSSYKDGLTFDSGDTLRLRVTIFGKPPPSVKWFFNDSESPLNDRISIAQLPESMEIRIQDLSAKDSGRYKIVAYNVMGEDSIDVEVSITGPPDPPEGPLTFEVVEDNEIILKWNTPLRDGGSEIFSYVVEMKKVGDEIWSRFGSTHKTSISLGDIDDIEGSTYRIRATNIYGTSGTSTEICFLNAHMNIRLETMPLEQIQLSKCSDQHEEKPHGLASEFPNSTDIFSQQTTESIKQDAVTNIEEIESDRCEKDESVTINDEGNNNFDDITPALIDFINEVFPFVICLSRNWSQFSNEVSNFACERLLQFDHSVPVLECEKFCVVGSTVMILESINSLSESEFFEDKCFYLWTPRESSIEIRETFCYVPFSYWTDTLDLTSECISLIKEKNLIWTFDVPQEEKHSIYLDEFSFISISSEITQDTKRAIIVFWPPLLLEKVTSHEIHVPQKHFCRTSFNYFESLFVSLSSSLETSCDFHLNVMKPSETAILRTDSSEDFEGLISVCSVPIRTWKPAMSVLPIRRHIQVVDNLQESVLPKKTDYPIENIQGTCFGDSFQTEILGSIDELGLFLEDPKEILFDSTLKREQDIEFLFKTDDESSSSIRSGPKGAEKTKFLPNTLEETSKISPVSNVTYPSWLCRVSPYFVSSSESTEQETGTCDSVATEEEIEEVKPVKADICKYRLKEKSVQELLQLAEEVQLSFNQKAEQIESLECILQEELFSLEKDLKVVNEIHKGLNDSHDSYFYDQLKEDSLLDVSASEEENLIEFTEDVPSISPGNGTSSEYQPEVIVHLQNRIVQSGCRTRLYCSIMGDPDPEIKWLKNGKYFPQSSRYLFSNLVEFGLYMDIFNAKSTDSGQYTCIATNRHGSAQTQAYLQVIGDREVSPEEPKFLRSPDDLSCHPGESVVLEWKTSGTPTPHVMWFKNAGKIETDLRTDIFSNHRGCCRLALHNVNINDSAIYTCYLENDAGSAVSTVMLTVTDTKDSSNFQGSFEGQLLACEEICVLENQMDDLQTSYSSPEKHADLLSEDEKFFNADIWKASGGKYIETKKSENPPGSPIAPHVLSSGQTWTILTWSSPMERRGRFEYLIERRLINTDHWTEVGRTFNTLYTVQGLKKGRSYVFRISAGNSRGWSLPSILPQPIHAPPR</sequence>
<dbReference type="Gene3D" id="2.60.40.10">
    <property type="entry name" value="Immunoglobulins"/>
    <property type="match status" value="8"/>
</dbReference>
<keyword evidence="1" id="KW-0677">Repeat</keyword>
<feature type="domain" description="Fibronectin type-III" evidence="5">
    <location>
        <begin position="108"/>
        <end position="203"/>
    </location>
</feature>
<dbReference type="InterPro" id="IPR007110">
    <property type="entry name" value="Ig-like_dom"/>
</dbReference>
<keyword evidence="2" id="KW-1015">Disulfide bond</keyword>
<dbReference type="Pfam" id="PF00041">
    <property type="entry name" value="fn3"/>
    <property type="match status" value="3"/>
</dbReference>
<feature type="domain" description="Fibronectin type-III" evidence="5">
    <location>
        <begin position="8"/>
        <end position="102"/>
    </location>
</feature>
<dbReference type="InterPro" id="IPR013783">
    <property type="entry name" value="Ig-like_fold"/>
</dbReference>
<evidence type="ECO:0000313" key="7">
    <source>
        <dbReference type="Proteomes" id="UP000887013"/>
    </source>
</evidence>
<dbReference type="PRINTS" id="PR00014">
    <property type="entry name" value="FNTYPEIII"/>
</dbReference>
<dbReference type="SUPFAM" id="SSF48726">
    <property type="entry name" value="Immunoglobulin"/>
    <property type="match status" value="4"/>
</dbReference>
<name>A0A8X6U0P6_NEPPI</name>
<feature type="domain" description="Ig-like" evidence="4">
    <location>
        <begin position="1093"/>
        <end position="1182"/>
    </location>
</feature>
<dbReference type="FunFam" id="2.60.40.10:FF:000107">
    <property type="entry name" value="Myosin, light chain kinase a"/>
    <property type="match status" value="1"/>
</dbReference>
<evidence type="ECO:0000259" key="4">
    <source>
        <dbReference type="PROSITE" id="PS50835"/>
    </source>
</evidence>
<dbReference type="InterPro" id="IPR003961">
    <property type="entry name" value="FN3_dom"/>
</dbReference>
<dbReference type="InterPro" id="IPR013098">
    <property type="entry name" value="Ig_I-set"/>
</dbReference>
<keyword evidence="7" id="KW-1185">Reference proteome</keyword>